<evidence type="ECO:0000313" key="6">
    <source>
        <dbReference type="Proteomes" id="UP000824469"/>
    </source>
</evidence>
<name>A0AA38G9M4_TAXCH</name>
<comment type="caution">
    <text evidence="5">The sequence shown here is derived from an EMBL/GenBank/DDBJ whole genome shotgun (WGS) entry which is preliminary data.</text>
</comment>
<evidence type="ECO:0000313" key="5">
    <source>
        <dbReference type="EMBL" id="KAH9317968.1"/>
    </source>
</evidence>
<dbReference type="SUPFAM" id="SSF54631">
    <property type="entry name" value="CBS-domain pair"/>
    <property type="match status" value="1"/>
</dbReference>
<protein>
    <recommendedName>
        <fullName evidence="4">CBS domain-containing protein</fullName>
    </recommendedName>
</protein>
<dbReference type="AlphaFoldDB" id="A0AA38G9M4"/>
<evidence type="ECO:0000259" key="4">
    <source>
        <dbReference type="PROSITE" id="PS51371"/>
    </source>
</evidence>
<dbReference type="OMA" id="MEEHHIG"/>
<dbReference type="InterPro" id="IPR046342">
    <property type="entry name" value="CBS_dom_sf"/>
</dbReference>
<evidence type="ECO:0000256" key="3">
    <source>
        <dbReference type="PROSITE-ProRule" id="PRU00703"/>
    </source>
</evidence>
<proteinExistence type="predicted"/>
<keyword evidence="1" id="KW-0677">Repeat</keyword>
<dbReference type="PANTHER" id="PTHR13780">
    <property type="entry name" value="AMP-ACTIVATED PROTEIN KINASE, GAMMA REGULATORY SUBUNIT"/>
    <property type="match status" value="1"/>
</dbReference>
<sequence>MTEDQPVLHAFKLMREKSVGGLPIVEKEGNKLVGNISLRDIQFLLMAPEIYKDFRSVTAKAFFTAVRSYLRLKQEASHLLEDVITCQKNDTIEKVILKLDNARIQRIYVVNGHNELEGVVTLRDIISTFVEEPPGYFGDFFYQVVPLPKNSSV</sequence>
<dbReference type="Pfam" id="PF00571">
    <property type="entry name" value="CBS"/>
    <property type="match status" value="2"/>
</dbReference>
<keyword evidence="2 3" id="KW-0129">CBS domain</keyword>
<dbReference type="SMART" id="SM00116">
    <property type="entry name" value="CBS"/>
    <property type="match status" value="2"/>
</dbReference>
<feature type="domain" description="CBS" evidence="4">
    <location>
        <begin position="79"/>
        <end position="135"/>
    </location>
</feature>
<feature type="domain" description="CBS" evidence="4">
    <location>
        <begin position="1"/>
        <end position="54"/>
    </location>
</feature>
<dbReference type="PANTHER" id="PTHR13780:SF36">
    <property type="entry name" value="CBS DOMAIN-CONTAINING PROTEIN"/>
    <property type="match status" value="1"/>
</dbReference>
<reference evidence="5 6" key="1">
    <citation type="journal article" date="2021" name="Nat. Plants">
        <title>The Taxus genome provides insights into paclitaxel biosynthesis.</title>
        <authorList>
            <person name="Xiong X."/>
            <person name="Gou J."/>
            <person name="Liao Q."/>
            <person name="Li Y."/>
            <person name="Zhou Q."/>
            <person name="Bi G."/>
            <person name="Li C."/>
            <person name="Du R."/>
            <person name="Wang X."/>
            <person name="Sun T."/>
            <person name="Guo L."/>
            <person name="Liang H."/>
            <person name="Lu P."/>
            <person name="Wu Y."/>
            <person name="Zhang Z."/>
            <person name="Ro D.K."/>
            <person name="Shang Y."/>
            <person name="Huang S."/>
            <person name="Yan J."/>
        </authorList>
    </citation>
    <scope>NUCLEOTIDE SEQUENCE [LARGE SCALE GENOMIC DNA]</scope>
    <source>
        <strain evidence="5">Ta-2019</strain>
    </source>
</reference>
<dbReference type="EMBL" id="JAHRHJ020000004">
    <property type="protein sequence ID" value="KAH9317968.1"/>
    <property type="molecule type" value="Genomic_DNA"/>
</dbReference>
<keyword evidence="6" id="KW-1185">Reference proteome</keyword>
<dbReference type="Gene3D" id="3.10.580.10">
    <property type="entry name" value="CBS-domain"/>
    <property type="match status" value="1"/>
</dbReference>
<organism evidence="5 6">
    <name type="scientific">Taxus chinensis</name>
    <name type="common">Chinese yew</name>
    <name type="synonym">Taxus wallichiana var. chinensis</name>
    <dbReference type="NCBI Taxonomy" id="29808"/>
    <lineage>
        <taxon>Eukaryota</taxon>
        <taxon>Viridiplantae</taxon>
        <taxon>Streptophyta</taxon>
        <taxon>Embryophyta</taxon>
        <taxon>Tracheophyta</taxon>
        <taxon>Spermatophyta</taxon>
        <taxon>Pinopsida</taxon>
        <taxon>Pinidae</taxon>
        <taxon>Conifers II</taxon>
        <taxon>Cupressales</taxon>
        <taxon>Taxaceae</taxon>
        <taxon>Taxus</taxon>
    </lineage>
</organism>
<evidence type="ECO:0000256" key="1">
    <source>
        <dbReference type="ARBA" id="ARBA00022737"/>
    </source>
</evidence>
<gene>
    <name evidence="5" type="ORF">KI387_019737</name>
</gene>
<evidence type="ECO:0000256" key="2">
    <source>
        <dbReference type="ARBA" id="ARBA00023122"/>
    </source>
</evidence>
<dbReference type="InterPro" id="IPR000644">
    <property type="entry name" value="CBS_dom"/>
</dbReference>
<dbReference type="CDD" id="cd02205">
    <property type="entry name" value="CBS_pair_SF"/>
    <property type="match status" value="1"/>
</dbReference>
<dbReference type="Proteomes" id="UP000824469">
    <property type="component" value="Unassembled WGS sequence"/>
</dbReference>
<dbReference type="PROSITE" id="PS51371">
    <property type="entry name" value="CBS"/>
    <property type="match status" value="2"/>
</dbReference>
<dbReference type="InterPro" id="IPR050511">
    <property type="entry name" value="AMPK_gamma/SDS23_families"/>
</dbReference>
<accession>A0AA38G9M4</accession>